<reference evidence="1" key="1">
    <citation type="submission" date="2021-02" db="EMBL/GenBank/DDBJ databases">
        <authorList>
            <person name="Nowell W R."/>
        </authorList>
    </citation>
    <scope>NUCLEOTIDE SEQUENCE</scope>
</reference>
<accession>A0A820HZA2</accession>
<comment type="caution">
    <text evidence="1">The sequence shown here is derived from an EMBL/GenBank/DDBJ whole genome shotgun (WGS) entry which is preliminary data.</text>
</comment>
<sequence length="56" mass="6276">ELIKDVGFEGFIIVGAPYTGYQMKIDTNATDRLITPRELYLDDETGDLYVANSGLY</sequence>
<dbReference type="Proteomes" id="UP000663874">
    <property type="component" value="Unassembled WGS sequence"/>
</dbReference>
<organism evidence="1 2">
    <name type="scientific">Rotaria sordida</name>
    <dbReference type="NCBI Taxonomy" id="392033"/>
    <lineage>
        <taxon>Eukaryota</taxon>
        <taxon>Metazoa</taxon>
        <taxon>Spiralia</taxon>
        <taxon>Gnathifera</taxon>
        <taxon>Rotifera</taxon>
        <taxon>Eurotatoria</taxon>
        <taxon>Bdelloidea</taxon>
        <taxon>Philodinida</taxon>
        <taxon>Philodinidae</taxon>
        <taxon>Rotaria</taxon>
    </lineage>
</organism>
<evidence type="ECO:0000313" key="2">
    <source>
        <dbReference type="Proteomes" id="UP000663874"/>
    </source>
</evidence>
<dbReference type="EMBL" id="CAJOBE010034089">
    <property type="protein sequence ID" value="CAF4302799.1"/>
    <property type="molecule type" value="Genomic_DNA"/>
</dbReference>
<protein>
    <submittedName>
        <fullName evidence="1">Uncharacterized protein</fullName>
    </submittedName>
</protein>
<name>A0A820HZA2_9BILA</name>
<feature type="non-terminal residue" evidence="1">
    <location>
        <position position="1"/>
    </location>
</feature>
<gene>
    <name evidence="1" type="ORF">FNK824_LOCUS40703</name>
</gene>
<proteinExistence type="predicted"/>
<evidence type="ECO:0000313" key="1">
    <source>
        <dbReference type="EMBL" id="CAF4302799.1"/>
    </source>
</evidence>
<dbReference type="AlphaFoldDB" id="A0A820HZA2"/>